<name>E1WX28_HALMS</name>
<protein>
    <submittedName>
        <fullName evidence="5">Secreted ribonuclease</fullName>
    </submittedName>
</protein>
<dbReference type="RefSeq" id="WP_014243514.1">
    <property type="nucleotide sequence ID" value="NC_016620.1"/>
</dbReference>
<accession>E1WX28</accession>
<organism evidence="5 6">
    <name type="scientific">Halobacteriovorax marinus (strain ATCC BAA-682 / DSM 15412 / SJ)</name>
    <name type="common">Bacteriovorax marinus</name>
    <dbReference type="NCBI Taxonomy" id="862908"/>
    <lineage>
        <taxon>Bacteria</taxon>
        <taxon>Pseudomonadati</taxon>
        <taxon>Bdellovibrionota</taxon>
        <taxon>Bacteriovoracia</taxon>
        <taxon>Bacteriovoracales</taxon>
        <taxon>Halobacteriovoraceae</taxon>
        <taxon>Halobacteriovorax</taxon>
    </lineage>
</organism>
<evidence type="ECO:0000313" key="6">
    <source>
        <dbReference type="Proteomes" id="UP000008963"/>
    </source>
</evidence>
<comment type="similarity">
    <text evidence="1">Belongs to the EndA/NucM nuclease family.</text>
</comment>
<dbReference type="PATRIC" id="fig|862908.3.peg.796"/>
<dbReference type="Proteomes" id="UP000008963">
    <property type="component" value="Chromosome"/>
</dbReference>
<dbReference type="HOGENOM" id="CLU_019348_0_0_7"/>
<feature type="signal peptide" evidence="4">
    <location>
        <begin position="1"/>
        <end position="21"/>
    </location>
</feature>
<dbReference type="InterPro" id="IPR044925">
    <property type="entry name" value="His-Me_finger_sf"/>
</dbReference>
<gene>
    <name evidence="5" type="ordered locus">BMS_0834</name>
</gene>
<sequence length="274" mass="31869">MKKLHYTTLLLILSISTSANCDIESYYSKLPTHLSGYEFKSKLSSLLAKTHKGLSYSALLKAYKKTDKDTTYDVDNSVMDMYSERPGGKDPYRYIHSQRVCGSYKNEGDCYNREHLFPQGLFDKKRPMKTDIFHVYPTDGKVNGMRGSYPFGEAKEVRWSSKNGSKLGYSNNPEYKGLVFEPIDEFKGDIARAMLYFAVRYESQIPRFGYTPMTDGSYEQTYSTWFLKTLLKWHKEDPVSEHERKRNDAACGFQRNRNPFIDHPEWALAIWEVH</sequence>
<dbReference type="Pfam" id="PF04231">
    <property type="entry name" value="Endonuclease_1"/>
    <property type="match status" value="1"/>
</dbReference>
<dbReference type="PANTHER" id="PTHR33607:SF2">
    <property type="entry name" value="ENDONUCLEASE-1"/>
    <property type="match status" value="1"/>
</dbReference>
<evidence type="ECO:0000256" key="1">
    <source>
        <dbReference type="ARBA" id="ARBA00006429"/>
    </source>
</evidence>
<evidence type="ECO:0000256" key="2">
    <source>
        <dbReference type="ARBA" id="ARBA00022722"/>
    </source>
</evidence>
<dbReference type="PANTHER" id="PTHR33607">
    <property type="entry name" value="ENDONUCLEASE-1"/>
    <property type="match status" value="1"/>
</dbReference>
<evidence type="ECO:0000256" key="4">
    <source>
        <dbReference type="SAM" id="SignalP"/>
    </source>
</evidence>
<dbReference type="KEGG" id="bmx:BMS_0834"/>
<feature type="chain" id="PRO_5003154110" evidence="4">
    <location>
        <begin position="22"/>
        <end position="274"/>
    </location>
</feature>
<dbReference type="SUPFAM" id="SSF54060">
    <property type="entry name" value="His-Me finger endonucleases"/>
    <property type="match status" value="1"/>
</dbReference>
<dbReference type="AlphaFoldDB" id="E1WX28"/>
<dbReference type="InterPro" id="IPR007346">
    <property type="entry name" value="Endonuclease-I"/>
</dbReference>
<dbReference type="eggNOG" id="COG2356">
    <property type="taxonomic scope" value="Bacteria"/>
</dbReference>
<evidence type="ECO:0000313" key="5">
    <source>
        <dbReference type="EMBL" id="CBW25729.1"/>
    </source>
</evidence>
<keyword evidence="2" id="KW-0540">Nuclease</keyword>
<dbReference type="GO" id="GO:0016787">
    <property type="term" value="F:hydrolase activity"/>
    <property type="evidence" value="ECO:0007669"/>
    <property type="project" value="UniProtKB-KW"/>
</dbReference>
<dbReference type="OrthoDB" id="5294648at2"/>
<keyword evidence="4" id="KW-0732">Signal</keyword>
<dbReference type="STRING" id="862908.BMS_0834"/>
<proteinExistence type="inferred from homology"/>
<dbReference type="GO" id="GO:0004518">
    <property type="term" value="F:nuclease activity"/>
    <property type="evidence" value="ECO:0007669"/>
    <property type="project" value="UniProtKB-KW"/>
</dbReference>
<reference evidence="6" key="1">
    <citation type="journal article" date="2013" name="ISME J.">
        <title>A small predatory core genome in the divergent marine Bacteriovorax marinus SJ and the terrestrial Bdellovibrio bacteriovorus.</title>
        <authorList>
            <person name="Crossman L.C."/>
            <person name="Chen H."/>
            <person name="Cerdeno-Tarraga A.M."/>
            <person name="Brooks K."/>
            <person name="Quail M.A."/>
            <person name="Pineiro S.A."/>
            <person name="Hobley L."/>
            <person name="Sockett R.E."/>
            <person name="Bentley S.D."/>
            <person name="Parkhill J."/>
            <person name="Williams H.N."/>
            <person name="Stine O.C."/>
        </authorList>
    </citation>
    <scope>NUCLEOTIDE SEQUENCE [LARGE SCALE GENOMIC DNA]</scope>
    <source>
        <strain evidence="6">ATCC BAA-682 / DSM 15412 / SJ</strain>
    </source>
</reference>
<evidence type="ECO:0000256" key="3">
    <source>
        <dbReference type="ARBA" id="ARBA00022801"/>
    </source>
</evidence>
<dbReference type="EMBL" id="FQ312005">
    <property type="protein sequence ID" value="CBW25729.1"/>
    <property type="molecule type" value="Genomic_DNA"/>
</dbReference>
<keyword evidence="3" id="KW-0378">Hydrolase</keyword>
<keyword evidence="6" id="KW-1185">Reference proteome</keyword>